<proteinExistence type="predicted"/>
<gene>
    <name evidence="1" type="ORF">D8771_20175</name>
</gene>
<sequence>MMRKALAGVVAGAAGTTALNAVTYMDMVLRGRGASSAPEQLVDELSDRTGVPVPGEGETRENRASGTGAVLGMVTGTGVGMVYGLSRALPWRPAVPLAGLLTGLAAMAGSDVPMATLRVSDPRTWKPADWLADIVPHLTYGIVTAAVYEMLAPGCGCGRGCGCGCRAPGRS</sequence>
<reference evidence="1 2" key="1">
    <citation type="submission" date="2018-10" db="EMBL/GenBank/DDBJ databases">
        <title>Isolation of pseudouridimycin from Streptomyces albus DSM 40763.</title>
        <authorList>
            <person name="Rosenqvist P."/>
            <person name="Metsae-Ketelae M."/>
            <person name="Virta P."/>
        </authorList>
    </citation>
    <scope>NUCLEOTIDE SEQUENCE [LARGE SCALE GENOMIC DNA]</scope>
    <source>
        <strain evidence="1 2">DSM 40763</strain>
    </source>
</reference>
<organism evidence="1 2">
    <name type="scientific">Streptomyces albus</name>
    <dbReference type="NCBI Taxonomy" id="1888"/>
    <lineage>
        <taxon>Bacteria</taxon>
        <taxon>Bacillati</taxon>
        <taxon>Actinomycetota</taxon>
        <taxon>Actinomycetes</taxon>
        <taxon>Kitasatosporales</taxon>
        <taxon>Streptomycetaceae</taxon>
        <taxon>Streptomyces</taxon>
    </lineage>
</organism>
<evidence type="ECO:0008006" key="3">
    <source>
        <dbReference type="Google" id="ProtNLM"/>
    </source>
</evidence>
<dbReference type="GeneID" id="75182316"/>
<dbReference type="RefSeq" id="WP_135567251.1">
    <property type="nucleotide sequence ID" value="NZ_CP103060.1"/>
</dbReference>
<evidence type="ECO:0000313" key="2">
    <source>
        <dbReference type="Proteomes" id="UP000298111"/>
    </source>
</evidence>
<dbReference type="AlphaFoldDB" id="A0A8H1LCE6"/>
<accession>A0A8H1LCE6</accession>
<evidence type="ECO:0000313" key="1">
    <source>
        <dbReference type="EMBL" id="TGG81694.1"/>
    </source>
</evidence>
<name>A0A8H1LCE6_9ACTN</name>
<dbReference type="EMBL" id="RCIY01000065">
    <property type="protein sequence ID" value="TGG81694.1"/>
    <property type="molecule type" value="Genomic_DNA"/>
</dbReference>
<protein>
    <recommendedName>
        <fullName evidence="3">DUF1440 domain-containing protein</fullName>
    </recommendedName>
</protein>
<dbReference type="Proteomes" id="UP000298111">
    <property type="component" value="Unassembled WGS sequence"/>
</dbReference>
<comment type="caution">
    <text evidence="1">The sequence shown here is derived from an EMBL/GenBank/DDBJ whole genome shotgun (WGS) entry which is preliminary data.</text>
</comment>